<accession>A0ABU3CMQ8</accession>
<dbReference type="Proteomes" id="UP001245285">
    <property type="component" value="Unassembled WGS sequence"/>
</dbReference>
<comment type="caution">
    <text evidence="1">The sequence shown here is derived from an EMBL/GenBank/DDBJ whole genome shotgun (WGS) entry which is preliminary data.</text>
</comment>
<name>A0ABU3CMQ8_9FLAO</name>
<proteinExistence type="predicted"/>
<evidence type="ECO:0000313" key="2">
    <source>
        <dbReference type="Proteomes" id="UP001245285"/>
    </source>
</evidence>
<reference evidence="1 2" key="1">
    <citation type="submission" date="2023-09" db="EMBL/GenBank/DDBJ databases">
        <authorList>
            <person name="Rey-Velasco X."/>
        </authorList>
    </citation>
    <scope>NUCLEOTIDE SEQUENCE [LARGE SCALE GENOMIC DNA]</scope>
    <source>
        <strain evidence="1 2">F260</strain>
    </source>
</reference>
<gene>
    <name evidence="1" type="ORF">RM545_12975</name>
</gene>
<evidence type="ECO:0000313" key="1">
    <source>
        <dbReference type="EMBL" id="MDT0647606.1"/>
    </source>
</evidence>
<keyword evidence="2" id="KW-1185">Reference proteome</keyword>
<evidence type="ECO:0008006" key="3">
    <source>
        <dbReference type="Google" id="ProtNLM"/>
    </source>
</evidence>
<sequence length="209" mass="23616">MKYFFTLIFIFAFTIGSKAQIEIPRSTNTGTLLPAEPENNNTGAFSSFRLNKEEEKENNFLKKEPRKLDFRETKNEFLTAGDAVEEKWKKDKEAKEEYRGDQYLGDFTTKGAYVELYCRDHEFVDGDRVRISVNGVVVEPSIVLSGGYRPILITLDSGLNNIEFEALNQGSSGPNTAELRVFDAQGQPVTRNIWNLLTGAKASMIVLKQ</sequence>
<dbReference type="EMBL" id="JAVRHO010000019">
    <property type="protein sequence ID" value="MDT0647606.1"/>
    <property type="molecule type" value="Genomic_DNA"/>
</dbReference>
<dbReference type="RefSeq" id="WP_311495710.1">
    <property type="nucleotide sequence ID" value="NZ_JAVRHO010000019.1"/>
</dbReference>
<protein>
    <recommendedName>
        <fullName evidence="3">Secreted protein</fullName>
    </recommendedName>
</protein>
<organism evidence="1 2">
    <name type="scientific">Autumnicola lenta</name>
    <dbReference type="NCBI Taxonomy" id="3075593"/>
    <lineage>
        <taxon>Bacteria</taxon>
        <taxon>Pseudomonadati</taxon>
        <taxon>Bacteroidota</taxon>
        <taxon>Flavobacteriia</taxon>
        <taxon>Flavobacteriales</taxon>
        <taxon>Flavobacteriaceae</taxon>
        <taxon>Autumnicola</taxon>
    </lineage>
</organism>